<dbReference type="Proteomes" id="UP001597097">
    <property type="component" value="Unassembled WGS sequence"/>
</dbReference>
<keyword evidence="2" id="KW-1185">Reference proteome</keyword>
<comment type="caution">
    <text evidence="1">The sequence shown here is derived from an EMBL/GenBank/DDBJ whole genome shotgun (WGS) entry which is preliminary data.</text>
</comment>
<dbReference type="EMBL" id="JBHUCM010000031">
    <property type="protein sequence ID" value="MFD1541885.1"/>
    <property type="molecule type" value="Genomic_DNA"/>
</dbReference>
<sequence>MIAMVHPGPGLRTRDLLRELYGRDKSRYEQQSHPHLIATWDPFEPDPARTHATLDDLATHLNRPAEHYAQPLVQYVWYCTALTARHDRPLPDTTWA</sequence>
<organism evidence="1 2">
    <name type="scientific">Nonomuraea guangzhouensis</name>
    <dbReference type="NCBI Taxonomy" id="1291555"/>
    <lineage>
        <taxon>Bacteria</taxon>
        <taxon>Bacillati</taxon>
        <taxon>Actinomycetota</taxon>
        <taxon>Actinomycetes</taxon>
        <taxon>Streptosporangiales</taxon>
        <taxon>Streptosporangiaceae</taxon>
        <taxon>Nonomuraea</taxon>
    </lineage>
</organism>
<evidence type="ECO:0000313" key="2">
    <source>
        <dbReference type="Proteomes" id="UP001597097"/>
    </source>
</evidence>
<gene>
    <name evidence="1" type="ORF">ACFSJ0_32885</name>
</gene>
<evidence type="ECO:0000313" key="1">
    <source>
        <dbReference type="EMBL" id="MFD1541885.1"/>
    </source>
</evidence>
<protein>
    <submittedName>
        <fullName evidence="1">Uncharacterized protein</fullName>
    </submittedName>
</protein>
<proteinExistence type="predicted"/>
<reference evidence="2" key="1">
    <citation type="journal article" date="2019" name="Int. J. Syst. Evol. Microbiol.">
        <title>The Global Catalogue of Microorganisms (GCM) 10K type strain sequencing project: providing services to taxonomists for standard genome sequencing and annotation.</title>
        <authorList>
            <consortium name="The Broad Institute Genomics Platform"/>
            <consortium name="The Broad Institute Genome Sequencing Center for Infectious Disease"/>
            <person name="Wu L."/>
            <person name="Ma J."/>
        </authorList>
    </citation>
    <scope>NUCLEOTIDE SEQUENCE [LARGE SCALE GENOMIC DNA]</scope>
    <source>
        <strain evidence="2">CGMCC 1.15399</strain>
    </source>
</reference>
<dbReference type="RefSeq" id="WP_219535633.1">
    <property type="nucleotide sequence ID" value="NZ_JAHKRM010000026.1"/>
</dbReference>
<name>A0ABW4GH81_9ACTN</name>
<accession>A0ABW4GH81</accession>